<dbReference type="GeneID" id="103699518"/>
<dbReference type="InterPro" id="IPR001878">
    <property type="entry name" value="Znf_CCHC"/>
</dbReference>
<keyword evidence="1" id="KW-0862">Zinc</keyword>
<evidence type="ECO:0000313" key="4">
    <source>
        <dbReference type="Proteomes" id="UP000228380"/>
    </source>
</evidence>
<evidence type="ECO:0000256" key="2">
    <source>
        <dbReference type="SAM" id="MobiDB-lite"/>
    </source>
</evidence>
<feature type="domain" description="CCHC-type" evidence="3">
    <location>
        <begin position="300"/>
        <end position="315"/>
    </location>
</feature>
<reference evidence="4" key="1">
    <citation type="journal article" date="2019" name="Nat. Commun.">
        <title>Genome-wide association mapping of date palm fruit traits.</title>
        <authorList>
            <person name="Hazzouri K.M."/>
            <person name="Gros-Balthazard M."/>
            <person name="Flowers J.M."/>
            <person name="Copetti D."/>
            <person name="Lemansour A."/>
            <person name="Lebrun M."/>
            <person name="Masmoudi K."/>
            <person name="Ferrand S."/>
            <person name="Dhar M.I."/>
            <person name="Fresquez Z.A."/>
            <person name="Rosas U."/>
            <person name="Zhang J."/>
            <person name="Talag J."/>
            <person name="Lee S."/>
            <person name="Kudrna D."/>
            <person name="Powell R.F."/>
            <person name="Leitch I.J."/>
            <person name="Krueger R.R."/>
            <person name="Wing R.A."/>
            <person name="Amiri K.M.A."/>
            <person name="Purugganan M.D."/>
        </authorList>
    </citation>
    <scope>NUCLEOTIDE SEQUENCE [LARGE SCALE GENOMIC DNA]</scope>
    <source>
        <strain evidence="4">cv. Khalas</strain>
    </source>
</reference>
<evidence type="ECO:0000256" key="1">
    <source>
        <dbReference type="PROSITE-ProRule" id="PRU00047"/>
    </source>
</evidence>
<dbReference type="InterPro" id="IPR005162">
    <property type="entry name" value="Retrotrans_gag_dom"/>
</dbReference>
<dbReference type="PROSITE" id="PS50158">
    <property type="entry name" value="ZF_CCHC"/>
    <property type="match status" value="1"/>
</dbReference>
<dbReference type="PANTHER" id="PTHR15503:SF42">
    <property type="entry name" value="ZINC FINGER, CCHC-TYPE, RETROTRANSPOSON GAG DOMAIN, ASPARTIC PEPTIDASE DOMAIN PROTEIN-RELATED"/>
    <property type="match status" value="1"/>
</dbReference>
<name>A0A8B7BKN6_PHODC</name>
<keyword evidence="4" id="KW-1185">Reference proteome</keyword>
<evidence type="ECO:0000313" key="5">
    <source>
        <dbReference type="RefSeq" id="XP_008779760.2"/>
    </source>
</evidence>
<dbReference type="Pfam" id="PF08284">
    <property type="entry name" value="RVP_2"/>
    <property type="match status" value="1"/>
</dbReference>
<dbReference type="AlphaFoldDB" id="A0A8B7BKN6"/>
<dbReference type="PANTHER" id="PTHR15503">
    <property type="entry name" value="LDOC1 RELATED"/>
    <property type="match status" value="1"/>
</dbReference>
<dbReference type="SUPFAM" id="SSF50630">
    <property type="entry name" value="Acid proteases"/>
    <property type="match status" value="1"/>
</dbReference>
<keyword evidence="1" id="KW-0863">Zinc-finger</keyword>
<dbReference type="OrthoDB" id="1937173at2759"/>
<evidence type="ECO:0000259" key="3">
    <source>
        <dbReference type="PROSITE" id="PS50158"/>
    </source>
</evidence>
<gene>
    <name evidence="5" type="primary">LOC103699518</name>
</gene>
<dbReference type="SMART" id="SM00343">
    <property type="entry name" value="ZnF_C2HC"/>
    <property type="match status" value="1"/>
</dbReference>
<dbReference type="Pfam" id="PF03732">
    <property type="entry name" value="Retrotrans_gag"/>
    <property type="match status" value="1"/>
</dbReference>
<dbReference type="CDD" id="cd00303">
    <property type="entry name" value="retropepsin_like"/>
    <property type="match status" value="1"/>
</dbReference>
<reference evidence="5" key="2">
    <citation type="submission" date="2025-08" db="UniProtKB">
        <authorList>
            <consortium name="RefSeq"/>
        </authorList>
    </citation>
    <scope>IDENTIFICATION</scope>
    <source>
        <tissue evidence="5">Young leaves</tissue>
    </source>
</reference>
<protein>
    <submittedName>
        <fullName evidence="5">Uncharacterized protein LOC103699518</fullName>
    </submittedName>
</protein>
<organism evidence="4 5">
    <name type="scientific">Phoenix dactylifera</name>
    <name type="common">Date palm</name>
    <dbReference type="NCBI Taxonomy" id="42345"/>
    <lineage>
        <taxon>Eukaryota</taxon>
        <taxon>Viridiplantae</taxon>
        <taxon>Streptophyta</taxon>
        <taxon>Embryophyta</taxon>
        <taxon>Tracheophyta</taxon>
        <taxon>Spermatophyta</taxon>
        <taxon>Magnoliopsida</taxon>
        <taxon>Liliopsida</taxon>
        <taxon>Arecaceae</taxon>
        <taxon>Coryphoideae</taxon>
        <taxon>Phoeniceae</taxon>
        <taxon>Phoenix</taxon>
    </lineage>
</organism>
<dbReference type="GO" id="GO:0008270">
    <property type="term" value="F:zinc ion binding"/>
    <property type="evidence" value="ECO:0007669"/>
    <property type="project" value="UniProtKB-KW"/>
</dbReference>
<dbReference type="InterPro" id="IPR036875">
    <property type="entry name" value="Znf_CCHC_sf"/>
</dbReference>
<proteinExistence type="predicted"/>
<dbReference type="Gene3D" id="4.10.60.10">
    <property type="entry name" value="Zinc finger, CCHC-type"/>
    <property type="match status" value="1"/>
</dbReference>
<dbReference type="KEGG" id="pda:103699518"/>
<feature type="region of interest" description="Disordered" evidence="2">
    <location>
        <begin position="1"/>
        <end position="32"/>
    </location>
</feature>
<feature type="compositionally biased region" description="Polar residues" evidence="2">
    <location>
        <begin position="259"/>
        <end position="272"/>
    </location>
</feature>
<dbReference type="SUPFAM" id="SSF57756">
    <property type="entry name" value="Retrovirus zinc finger-like domains"/>
    <property type="match status" value="1"/>
</dbReference>
<feature type="region of interest" description="Disordered" evidence="2">
    <location>
        <begin position="248"/>
        <end position="273"/>
    </location>
</feature>
<dbReference type="GO" id="GO:0003676">
    <property type="term" value="F:nucleic acid binding"/>
    <property type="evidence" value="ECO:0007669"/>
    <property type="project" value="InterPro"/>
</dbReference>
<keyword evidence="1" id="KW-0479">Metal-binding</keyword>
<dbReference type="Pfam" id="PF00098">
    <property type="entry name" value="zf-CCHC"/>
    <property type="match status" value="1"/>
</dbReference>
<dbReference type="InterPro" id="IPR021109">
    <property type="entry name" value="Peptidase_aspartic_dom_sf"/>
</dbReference>
<dbReference type="Proteomes" id="UP000228380">
    <property type="component" value="Chromosome 1"/>
</dbReference>
<dbReference type="Gene3D" id="2.40.70.10">
    <property type="entry name" value="Acid Proteases"/>
    <property type="match status" value="1"/>
</dbReference>
<sequence>MSDSENEVLANYKRKGVKASTQEATNMPARPAPDAVATQADLARVCRVVAQLLQQQQQTQLSYRPVSSTDTYYEKFRRLHPPMFEGGADYLAAEAWIREIEEMYDALQFFEEVKVKLAVPMLRGNAKFWWIAMKAVVQGNGEQLTWEEFKGKFYNQYFPQSVRLVKQNEFLALKQTENMIVLEYASKFNELGRFCPQFMEEEISKANRFEQGLRYGIRSRLAVLLFTSYQDVLERALKLEAELNRAEKERDELKRSRATGDQNARPRNSGENANKKKKFGVCKFCNKSHGGPCFKKMGACFNCGQVGHIARVCQQKKNDLRPTGSGDQKQKGTARVFALTQQDVSASDSVVTGTIPINSVDASILFDSGSTHSFVSVKFSSSLHCLSEKLVEPLYVATPLQKIVIVDIIFKNCIIQLGESELVTYLIQLDMQDFDIILGMDWLSQYHAHIDCFRKRVVFRIPGELEFFFQGDVPMQCKSS</sequence>
<dbReference type="InterPro" id="IPR032567">
    <property type="entry name" value="RTL1-rel"/>
</dbReference>
<dbReference type="RefSeq" id="XP_008779760.2">
    <property type="nucleotide sequence ID" value="XM_008781538.2"/>
</dbReference>
<accession>A0A8B7BKN6</accession>